<dbReference type="InterPro" id="IPR054352">
    <property type="entry name" value="ACT_Aspartokinase"/>
</dbReference>
<comment type="similarity">
    <text evidence="9">Belongs to the aspartokinase family.</text>
</comment>
<dbReference type="PIRSF" id="PIRSF000726">
    <property type="entry name" value="Asp_kin"/>
    <property type="match status" value="1"/>
</dbReference>
<dbReference type="InterPro" id="IPR002912">
    <property type="entry name" value="ACT_dom"/>
</dbReference>
<proteinExistence type="inferred from homology"/>
<feature type="binding site" evidence="8">
    <location>
        <begin position="5"/>
        <end position="8"/>
    </location>
    <ligand>
        <name>ATP</name>
        <dbReference type="ChEBI" id="CHEBI:30616"/>
    </ligand>
</feature>
<keyword evidence="10" id="KW-0028">Amino-acid biosynthesis</keyword>
<dbReference type="Pfam" id="PF00696">
    <property type="entry name" value="AA_kinase"/>
    <property type="match status" value="1"/>
</dbReference>
<dbReference type="EMBL" id="CP001698">
    <property type="protein sequence ID" value="ADN01029.1"/>
    <property type="molecule type" value="Genomic_DNA"/>
</dbReference>
<comment type="pathway">
    <text evidence="10">Amino-acid biosynthesis; L-threonine biosynthesis; L-threonine from L-aspartate: step 1/5.</text>
</comment>
<dbReference type="InterPro" id="IPR045865">
    <property type="entry name" value="ACT-like_dom_sf"/>
</dbReference>
<dbReference type="PaxDb" id="665571-STHERM_c00530"/>
<evidence type="ECO:0000256" key="6">
    <source>
        <dbReference type="ARBA" id="ARBA00022857"/>
    </source>
</evidence>
<dbReference type="PANTHER" id="PTHR43070:SF3">
    <property type="entry name" value="HOMOSERINE DEHYDROGENASE"/>
    <property type="match status" value="1"/>
</dbReference>
<dbReference type="CDD" id="cd04243">
    <property type="entry name" value="AAK_AK-HSDH-like"/>
    <property type="match status" value="1"/>
</dbReference>
<dbReference type="SUPFAM" id="SSF53633">
    <property type="entry name" value="Carbamate kinase-like"/>
    <property type="match status" value="1"/>
</dbReference>
<evidence type="ECO:0000259" key="11">
    <source>
        <dbReference type="PROSITE" id="PS51671"/>
    </source>
</evidence>
<feature type="domain" description="ACT" evidence="11">
    <location>
        <begin position="318"/>
        <end position="399"/>
    </location>
</feature>
<dbReference type="CDD" id="cd04921">
    <property type="entry name" value="ACT_AKi-HSDH-ThrA-like_1"/>
    <property type="match status" value="1"/>
</dbReference>
<keyword evidence="5 8" id="KW-0067">ATP-binding</keyword>
<sequence length="460" mass="49769">MKVMKFGGSSVADGPKIAHVVELVRKAREREPVAVVLSAMKGVTDLLLSMARKAESGDPSYREDLSSLTARQKETLSSLMGDGTQAGAAWDAVSALLEDLSSILHGIELVRECSRRSLDLVASFGERLNCTLVTRYLLSLGERAEYVDAREVVLTDDSFGSAVVQFEETYGRIRERLAGDAIYVVTGFIGATREGVTTTLGRNGSDYSAAIVGAGVGAEEVEIWTDVDGVMSADPRVVPEAFVLEEVSFQEAMELSYFGAKVIHPYTMIPAVERDIPIVIKNTMNPGFPGTRIVKHPKPHPWPITGIASIPGVALINIEGSGMMGVPGIAARVFSALAEAKVNIIMISQASSEHSICVVCRKEEVDRALDALERSLEPERRARIISDFECIRDLEIIAIVGENMRGTPGLAGRLFQAVGERGINVHAIAQGSSERNLSFVVDEERGQEAVRVIHKAFFGR</sequence>
<dbReference type="UniPathway" id="UPA00034">
    <property type="reaction ID" value="UER00015"/>
</dbReference>
<protein>
    <recommendedName>
        <fullName evidence="9">Aspartokinase</fullName>
        <ecNumber evidence="9">2.7.2.4</ecNumber>
    </recommendedName>
</protein>
<feature type="binding site" evidence="8">
    <location>
        <position position="236"/>
    </location>
    <ligand>
        <name>ATP</name>
        <dbReference type="ChEBI" id="CHEBI:30616"/>
    </ligand>
</feature>
<evidence type="ECO:0000256" key="2">
    <source>
        <dbReference type="ARBA" id="ARBA00022679"/>
    </source>
</evidence>
<dbReference type="InterPro" id="IPR001048">
    <property type="entry name" value="Asp/Glu/Uridylate_kinase"/>
</dbReference>
<evidence type="ECO:0000256" key="7">
    <source>
        <dbReference type="ARBA" id="ARBA00047872"/>
    </source>
</evidence>
<dbReference type="Gene3D" id="3.30.2130.10">
    <property type="entry name" value="VC0802-like"/>
    <property type="match status" value="1"/>
</dbReference>
<comment type="catalytic activity">
    <reaction evidence="7 9">
        <text>L-aspartate + ATP = 4-phospho-L-aspartate + ADP</text>
        <dbReference type="Rhea" id="RHEA:23776"/>
        <dbReference type="ChEBI" id="CHEBI:29991"/>
        <dbReference type="ChEBI" id="CHEBI:30616"/>
        <dbReference type="ChEBI" id="CHEBI:57535"/>
        <dbReference type="ChEBI" id="CHEBI:456216"/>
        <dbReference type="EC" id="2.7.2.4"/>
    </reaction>
</comment>
<dbReference type="eggNOG" id="COG0527">
    <property type="taxonomic scope" value="Bacteria"/>
</dbReference>
<name>E0RTX3_WINT6</name>
<dbReference type="InterPro" id="IPR011147">
    <property type="entry name" value="Bifunc_Aspkin/hSer_DH"/>
</dbReference>
<dbReference type="GO" id="GO:0005524">
    <property type="term" value="F:ATP binding"/>
    <property type="evidence" value="ECO:0007669"/>
    <property type="project" value="UniProtKB-KW"/>
</dbReference>
<dbReference type="RefSeq" id="WP_013312870.1">
    <property type="nucleotide sequence ID" value="NC_014484.1"/>
</dbReference>
<evidence type="ECO:0000256" key="5">
    <source>
        <dbReference type="ARBA" id="ARBA00022840"/>
    </source>
</evidence>
<evidence type="ECO:0000256" key="9">
    <source>
        <dbReference type="RuleBase" id="RU003448"/>
    </source>
</evidence>
<evidence type="ECO:0000256" key="8">
    <source>
        <dbReference type="PIRSR" id="PIRSR000726-1"/>
    </source>
</evidence>
<dbReference type="PROSITE" id="PS00324">
    <property type="entry name" value="ASPARTOKINASE"/>
    <property type="match status" value="1"/>
</dbReference>
<comment type="pathway">
    <text evidence="10">Amino-acid biosynthesis; L-methionine biosynthesis via de novo pathway; L-homoserine from L-aspartate: step 1/3.</text>
</comment>
<evidence type="ECO:0000256" key="1">
    <source>
        <dbReference type="ARBA" id="ARBA00004766"/>
    </source>
</evidence>
<dbReference type="Gene3D" id="3.40.1160.10">
    <property type="entry name" value="Acetylglutamate kinase-like"/>
    <property type="match status" value="1"/>
</dbReference>
<dbReference type="EC" id="2.7.2.4" evidence="9"/>
<dbReference type="NCBIfam" id="TIGR00657">
    <property type="entry name" value="asp_kinases"/>
    <property type="match status" value="1"/>
</dbReference>
<dbReference type="CDD" id="cd04892">
    <property type="entry name" value="ACT_AK-like_2"/>
    <property type="match status" value="1"/>
</dbReference>
<accession>E0RTX3</accession>
<dbReference type="GO" id="GO:0009089">
    <property type="term" value="P:lysine biosynthetic process via diaminopimelate"/>
    <property type="evidence" value="ECO:0007669"/>
    <property type="project" value="UniProtKB-UniPathway"/>
</dbReference>
<reference key="1">
    <citation type="submission" date="2009-08" db="EMBL/GenBank/DDBJ databases">
        <title>The genome sequence of Spirochaeta thermophila DSM6192.</title>
        <authorList>
            <person name="Angelov A."/>
            <person name="Mientus M."/>
            <person name="Wittenberg S."/>
            <person name="Lehmann R."/>
            <person name="Liesegang H."/>
            <person name="Daniel R."/>
            <person name="Liebl W."/>
        </authorList>
    </citation>
    <scope>NUCLEOTIDE SEQUENCE</scope>
    <source>
        <strain>DSM 6192</strain>
    </source>
</reference>
<dbReference type="PROSITE" id="PS51671">
    <property type="entry name" value="ACT"/>
    <property type="match status" value="1"/>
</dbReference>
<keyword evidence="3 8" id="KW-0547">Nucleotide-binding</keyword>
<dbReference type="GO" id="GO:0009088">
    <property type="term" value="P:threonine biosynthetic process"/>
    <property type="evidence" value="ECO:0007669"/>
    <property type="project" value="UniProtKB-UniPathway"/>
</dbReference>
<evidence type="ECO:0000313" key="13">
    <source>
        <dbReference type="Proteomes" id="UP000001296"/>
    </source>
</evidence>
<evidence type="ECO:0000256" key="3">
    <source>
        <dbReference type="ARBA" id="ARBA00022741"/>
    </source>
</evidence>
<feature type="binding site" evidence="8">
    <location>
        <position position="126"/>
    </location>
    <ligand>
        <name>substrate</name>
    </ligand>
</feature>
<keyword evidence="2 9" id="KW-0808">Transferase</keyword>
<evidence type="ECO:0000256" key="10">
    <source>
        <dbReference type="RuleBase" id="RU004249"/>
    </source>
</evidence>
<dbReference type="KEGG" id="sta:STHERM_c00530"/>
<dbReference type="AlphaFoldDB" id="E0RTX3"/>
<evidence type="ECO:0000256" key="4">
    <source>
        <dbReference type="ARBA" id="ARBA00022777"/>
    </source>
</evidence>
<feature type="binding site" evidence="8">
    <location>
        <begin position="261"/>
        <end position="262"/>
    </location>
    <ligand>
        <name>ATP</name>
        <dbReference type="ChEBI" id="CHEBI:30616"/>
    </ligand>
</feature>
<organism evidence="12 13">
    <name type="scientific">Winmispira thermophila (strain ATCC 49972 / DSM 6192 / RI 19.B1)</name>
    <name type="common">Spirochaeta thermophila</name>
    <dbReference type="NCBI Taxonomy" id="665571"/>
    <lineage>
        <taxon>Bacteria</taxon>
        <taxon>Pseudomonadati</taxon>
        <taxon>Spirochaetota</taxon>
        <taxon>Spirochaetia</taxon>
        <taxon>Winmispirales</taxon>
        <taxon>Winmispiraceae</taxon>
        <taxon>Winmispira</taxon>
    </lineage>
</organism>
<dbReference type="InterPro" id="IPR036393">
    <property type="entry name" value="AceGlu_kinase-like_sf"/>
</dbReference>
<dbReference type="InterPro" id="IPR005260">
    <property type="entry name" value="Asp_kin_monofn"/>
</dbReference>
<dbReference type="InterPro" id="IPR001341">
    <property type="entry name" value="Asp_kinase"/>
</dbReference>
<evidence type="ECO:0000313" key="12">
    <source>
        <dbReference type="EMBL" id="ADN01029.1"/>
    </source>
</evidence>
<dbReference type="InterPro" id="IPR018042">
    <property type="entry name" value="Aspartate_kinase_CS"/>
</dbReference>
<dbReference type="HOGENOM" id="CLU_009116_6_0_12"/>
<feature type="binding site" evidence="8">
    <location>
        <begin position="225"/>
        <end position="226"/>
    </location>
    <ligand>
        <name>ATP</name>
        <dbReference type="ChEBI" id="CHEBI:30616"/>
    </ligand>
</feature>
<comment type="pathway">
    <text evidence="1 10">Amino-acid biosynthesis; L-lysine biosynthesis via DAP pathway; (S)-tetrahydrodipicolinate from L-aspartate: step 1/4.</text>
</comment>
<keyword evidence="6" id="KW-0521">NADP</keyword>
<dbReference type="FunFam" id="3.30.2130.10:FF:000001">
    <property type="entry name" value="Bifunctional aspartokinase/homoserine dehydrogenase"/>
    <property type="match status" value="1"/>
</dbReference>
<dbReference type="UniPathway" id="UPA00051">
    <property type="reaction ID" value="UER00462"/>
</dbReference>
<dbReference type="GO" id="GO:0004072">
    <property type="term" value="F:aspartate kinase activity"/>
    <property type="evidence" value="ECO:0007669"/>
    <property type="project" value="UniProtKB-EC"/>
</dbReference>
<gene>
    <name evidence="12" type="primary">thrA</name>
    <name evidence="12" type="ordered locus">STHERM_c00530</name>
</gene>
<keyword evidence="4 9" id="KW-0418">Kinase</keyword>
<dbReference type="Proteomes" id="UP000001296">
    <property type="component" value="Chromosome"/>
</dbReference>
<dbReference type="PANTHER" id="PTHR43070">
    <property type="match status" value="1"/>
</dbReference>
<dbReference type="UniPathway" id="UPA00050">
    <property type="reaction ID" value="UER00461"/>
</dbReference>
<dbReference type="SUPFAM" id="SSF55021">
    <property type="entry name" value="ACT-like"/>
    <property type="match status" value="2"/>
</dbReference>
<dbReference type="Pfam" id="PF22468">
    <property type="entry name" value="ACT_9"/>
    <property type="match status" value="2"/>
</dbReference>
<reference evidence="12 13" key="2">
    <citation type="journal article" date="2010" name="J. Bacteriol.">
        <title>Genome sequence of the polysaccharide-degrading, thermophilic anaerobe Spirochaeta thermophila DSM 6192.</title>
        <authorList>
            <person name="Angelov A."/>
            <person name="Liebl S."/>
            <person name="Ballschmiter M."/>
            <person name="Bomeke M."/>
            <person name="Lehmann R."/>
            <person name="Liesegang H."/>
            <person name="Daniel R."/>
            <person name="Liebl W."/>
        </authorList>
    </citation>
    <scope>NUCLEOTIDE SEQUENCE [LARGE SCALE GENOMIC DNA]</scope>
    <source>
        <strain evidence="13">ATCC 49972 / DSM 6192 / RI 19.B1</strain>
    </source>
</reference>
<feature type="binding site" evidence="8">
    <location>
        <position position="44"/>
    </location>
    <ligand>
        <name>substrate</name>
    </ligand>
</feature>
<dbReference type="GO" id="GO:0004412">
    <property type="term" value="F:homoserine dehydrogenase activity"/>
    <property type="evidence" value="ECO:0007669"/>
    <property type="project" value="InterPro"/>
</dbReference>